<keyword evidence="3" id="KW-1185">Reference proteome</keyword>
<evidence type="ECO:0000256" key="1">
    <source>
        <dbReference type="SAM" id="SignalP"/>
    </source>
</evidence>
<comment type="caution">
    <text evidence="2">The sequence shown here is derived from an EMBL/GenBank/DDBJ whole genome shotgun (WGS) entry which is preliminary data.</text>
</comment>
<gene>
    <name evidence="2" type="ORF">EI290_19735</name>
</gene>
<keyword evidence="1" id="KW-0732">Signal</keyword>
<dbReference type="AlphaFoldDB" id="A0A428IZ88"/>
<protein>
    <recommendedName>
        <fullName evidence="4">Outer membrane protein beta-barrel domain-containing protein</fullName>
    </recommendedName>
</protein>
<feature type="signal peptide" evidence="1">
    <location>
        <begin position="1"/>
        <end position="22"/>
    </location>
</feature>
<organism evidence="2 3">
    <name type="scientific">Hymenobacter metallilatus</name>
    <dbReference type="NCBI Taxonomy" id="2493666"/>
    <lineage>
        <taxon>Bacteria</taxon>
        <taxon>Pseudomonadati</taxon>
        <taxon>Bacteroidota</taxon>
        <taxon>Cytophagia</taxon>
        <taxon>Cytophagales</taxon>
        <taxon>Hymenobacteraceae</taxon>
        <taxon>Hymenobacter</taxon>
    </lineage>
</organism>
<evidence type="ECO:0000313" key="2">
    <source>
        <dbReference type="EMBL" id="RSK24581.1"/>
    </source>
</evidence>
<dbReference type="EMBL" id="RWIS01000016">
    <property type="protein sequence ID" value="RSK24581.1"/>
    <property type="molecule type" value="Genomic_DNA"/>
</dbReference>
<dbReference type="Proteomes" id="UP000280066">
    <property type="component" value="Unassembled WGS sequence"/>
</dbReference>
<reference evidence="2 3" key="1">
    <citation type="submission" date="2018-12" db="EMBL/GenBank/DDBJ databases">
        <authorList>
            <person name="Feng G."/>
            <person name="Zhu H."/>
        </authorList>
    </citation>
    <scope>NUCLEOTIDE SEQUENCE [LARGE SCALE GENOMIC DNA]</scope>
    <source>
        <strain evidence="2 3">9PBR-2</strain>
    </source>
</reference>
<accession>A0A428IZ88</accession>
<feature type="chain" id="PRO_5019433972" description="Outer membrane protein beta-barrel domain-containing protein" evidence="1">
    <location>
        <begin position="23"/>
        <end position="243"/>
    </location>
</feature>
<evidence type="ECO:0008006" key="4">
    <source>
        <dbReference type="Google" id="ProtNLM"/>
    </source>
</evidence>
<dbReference type="RefSeq" id="WP_125433371.1">
    <property type="nucleotide sequence ID" value="NZ_RWIS01000016.1"/>
</dbReference>
<evidence type="ECO:0000313" key="3">
    <source>
        <dbReference type="Proteomes" id="UP000280066"/>
    </source>
</evidence>
<sequence>MKTLFLLLLAGIVRLGIAPANAQCRSHIGYANYHRRAAARQDSGVVKKPFEPGRVGAFGGVLGLRDRSGTSYVGGDLEGSYFLSPRWSTGLRGTFTRPARIPALASGGYEGTGRPQAQIFSLTWRNALLLVDRPRWRVGALAGVGIGWLNLRDKDQQVIVRGQGRCGCQSATRSKLLDTTWNPVSEIGLTATYKPRKADAPWLTLRGQYRAWQGDVPFGGPGQFSHYLLSAGLSLPDAPRQVH</sequence>
<proteinExistence type="predicted"/>
<name>A0A428IZ88_9BACT</name>